<keyword evidence="7" id="KW-0862">Zinc</keyword>
<dbReference type="EMBL" id="AUVB01000023">
    <property type="protein sequence ID" value="KGE04634.1"/>
    <property type="molecule type" value="Genomic_DNA"/>
</dbReference>
<keyword evidence="6 8" id="KW-0472">Membrane</keyword>
<dbReference type="InterPro" id="IPR005744">
    <property type="entry name" value="Hy-lIII"/>
</dbReference>
<gene>
    <name evidence="9" type="ORF">HRUBRA_00793</name>
</gene>
<evidence type="ECO:0000313" key="10">
    <source>
        <dbReference type="Proteomes" id="UP000029640"/>
    </source>
</evidence>
<feature type="binding site" evidence="7">
    <location>
        <position position="186"/>
    </location>
    <ligand>
        <name>Zn(2+)</name>
        <dbReference type="ChEBI" id="CHEBI:29105"/>
    </ligand>
</feature>
<proteinExistence type="inferred from homology"/>
<feature type="binding site" evidence="7">
    <location>
        <position position="60"/>
    </location>
    <ligand>
        <name>Zn(2+)</name>
        <dbReference type="ChEBI" id="CHEBI:29105"/>
    </ligand>
</feature>
<sequence length="209" mass="22603">MYYGEYLNSISHLVGAVLALVGLGALMAVAVQSGDGRLLAGFAVYGLTLVLLYTMSTLYHSFHPPRLKQVFKVLDHISIYLLIAGTYTPFMLVSVPGPKATMILAVVWGLAAAGTLSEVFLRGRIVKVIQLVTFLAMGWACALDLDSLRAALPRPGFLLLLLGGIAYTAGVIFYVLDKLKRLSHAHGIWHAFVLCGSVLHFIAVIGYVR</sequence>
<keyword evidence="5 8" id="KW-1133">Transmembrane helix</keyword>
<keyword evidence="10" id="KW-1185">Reference proteome</keyword>
<evidence type="ECO:0000256" key="2">
    <source>
        <dbReference type="ARBA" id="ARBA00008488"/>
    </source>
</evidence>
<evidence type="ECO:0000256" key="7">
    <source>
        <dbReference type="PIRSR" id="PIRSR604254-1"/>
    </source>
</evidence>
<dbReference type="STRING" id="1265313.HRUBRA_00793"/>
<feature type="binding site" evidence="7">
    <location>
        <position position="190"/>
    </location>
    <ligand>
        <name>Zn(2+)</name>
        <dbReference type="ChEBI" id="CHEBI:29105"/>
    </ligand>
</feature>
<comment type="caution">
    <text evidence="9">The sequence shown here is derived from an EMBL/GenBank/DDBJ whole genome shotgun (WGS) entry which is preliminary data.</text>
</comment>
<dbReference type="AlphaFoldDB" id="A0A095X1A1"/>
<dbReference type="GO" id="GO:0140911">
    <property type="term" value="F:pore-forming activity"/>
    <property type="evidence" value="ECO:0007669"/>
    <property type="project" value="InterPro"/>
</dbReference>
<comment type="similarity">
    <text evidence="2">Belongs to the UPF0073 (Hly-III) family.</text>
</comment>
<accession>A0A095X1A1</accession>
<dbReference type="PANTHER" id="PTHR20855">
    <property type="entry name" value="ADIPOR/PROGESTIN RECEPTOR-RELATED"/>
    <property type="match status" value="1"/>
</dbReference>
<dbReference type="HOGENOM" id="CLU_051078_1_0_6"/>
<keyword evidence="4 8" id="KW-0812">Transmembrane</keyword>
<feature type="transmembrane region" description="Helical" evidence="8">
    <location>
        <begin position="157"/>
        <end position="176"/>
    </location>
</feature>
<organism evidence="9 10">
    <name type="scientific">Pseudohaliea rubra DSM 19751</name>
    <dbReference type="NCBI Taxonomy" id="1265313"/>
    <lineage>
        <taxon>Bacteria</taxon>
        <taxon>Pseudomonadati</taxon>
        <taxon>Pseudomonadota</taxon>
        <taxon>Gammaproteobacteria</taxon>
        <taxon>Cellvibrionales</taxon>
        <taxon>Halieaceae</taxon>
        <taxon>Pseudohaliea</taxon>
    </lineage>
</organism>
<evidence type="ECO:0000313" key="9">
    <source>
        <dbReference type="EMBL" id="KGE04634.1"/>
    </source>
</evidence>
<feature type="transmembrane region" description="Helical" evidence="8">
    <location>
        <begin position="188"/>
        <end position="208"/>
    </location>
</feature>
<feature type="transmembrane region" description="Helical" evidence="8">
    <location>
        <begin position="101"/>
        <end position="121"/>
    </location>
</feature>
<feature type="transmembrane region" description="Helical" evidence="8">
    <location>
        <begin position="77"/>
        <end position="95"/>
    </location>
</feature>
<dbReference type="eggNOG" id="COG1272">
    <property type="taxonomic scope" value="Bacteria"/>
</dbReference>
<dbReference type="Pfam" id="PF03006">
    <property type="entry name" value="HlyIII"/>
    <property type="match status" value="1"/>
</dbReference>
<evidence type="ECO:0000256" key="3">
    <source>
        <dbReference type="ARBA" id="ARBA00022475"/>
    </source>
</evidence>
<dbReference type="NCBIfam" id="TIGR01065">
    <property type="entry name" value="hlyIII"/>
    <property type="match status" value="1"/>
</dbReference>
<comment type="subcellular location">
    <subcellularLocation>
        <location evidence="1">Cell membrane</location>
        <topology evidence="1">Multi-pass membrane protein</topology>
    </subcellularLocation>
</comment>
<dbReference type="InterPro" id="IPR004254">
    <property type="entry name" value="AdipoR/HlyIII-related"/>
</dbReference>
<feature type="transmembrane region" description="Helical" evidence="8">
    <location>
        <begin position="12"/>
        <end position="32"/>
    </location>
</feature>
<dbReference type="OrthoDB" id="9813689at2"/>
<evidence type="ECO:0000256" key="8">
    <source>
        <dbReference type="SAM" id="Phobius"/>
    </source>
</evidence>
<feature type="transmembrane region" description="Helical" evidence="8">
    <location>
        <begin position="38"/>
        <end position="56"/>
    </location>
</feature>
<evidence type="ECO:0000256" key="4">
    <source>
        <dbReference type="ARBA" id="ARBA00022692"/>
    </source>
</evidence>
<evidence type="ECO:0000256" key="1">
    <source>
        <dbReference type="ARBA" id="ARBA00004651"/>
    </source>
</evidence>
<name>A0A095X1A1_9GAMM</name>
<reference evidence="9 10" key="1">
    <citation type="journal article" date="2014" name="Genome Announc.">
        <title>Genome Sequence of Gammaproteobacterial Pseudohaliea rubra Type Strain DSM 19751, Isolated from Coastal Seawater of the Mediterranean Sea.</title>
        <authorList>
            <person name="Spring S."/>
            <person name="Fiebig A."/>
            <person name="Riedel T."/>
            <person name="Goker M."/>
            <person name="Klenk H.P."/>
        </authorList>
    </citation>
    <scope>NUCLEOTIDE SEQUENCE [LARGE SCALE GENOMIC DNA]</scope>
    <source>
        <strain evidence="9 10">DSM 19751</strain>
    </source>
</reference>
<keyword evidence="7" id="KW-0479">Metal-binding</keyword>
<dbReference type="Proteomes" id="UP000029640">
    <property type="component" value="Unassembled WGS sequence"/>
</dbReference>
<dbReference type="PANTHER" id="PTHR20855:SF3">
    <property type="entry name" value="LD03007P"/>
    <property type="match status" value="1"/>
</dbReference>
<dbReference type="GO" id="GO:0005886">
    <property type="term" value="C:plasma membrane"/>
    <property type="evidence" value="ECO:0007669"/>
    <property type="project" value="UniProtKB-SubCell"/>
</dbReference>
<dbReference type="GO" id="GO:0046872">
    <property type="term" value="F:metal ion binding"/>
    <property type="evidence" value="ECO:0007669"/>
    <property type="project" value="UniProtKB-KW"/>
</dbReference>
<evidence type="ECO:0000256" key="5">
    <source>
        <dbReference type="ARBA" id="ARBA00022989"/>
    </source>
</evidence>
<evidence type="ECO:0000256" key="6">
    <source>
        <dbReference type="ARBA" id="ARBA00023136"/>
    </source>
</evidence>
<keyword evidence="3" id="KW-1003">Cell membrane</keyword>
<protein>
    <submittedName>
        <fullName evidence="9">Putative membrane protein hemolysin III-like protein</fullName>
    </submittedName>
</protein>
<dbReference type="PATRIC" id="fig|1265313.6.peg.788"/>